<dbReference type="Proteomes" id="UP001226750">
    <property type="component" value="Chromosome"/>
</dbReference>
<dbReference type="PROSITE" id="PS00584">
    <property type="entry name" value="PFKB_KINASES_2"/>
    <property type="match status" value="1"/>
</dbReference>
<dbReference type="Pfam" id="PF00294">
    <property type="entry name" value="PfkB"/>
    <property type="match status" value="1"/>
</dbReference>
<keyword evidence="2 4" id="KW-0808">Transferase</keyword>
<name>A0AAX3XCU0_9PAST</name>
<dbReference type="InterPro" id="IPR002139">
    <property type="entry name" value="Ribo/fructo_kinase"/>
</dbReference>
<accession>A0AAX3XCU0</accession>
<keyword evidence="3 4" id="KW-0418">Kinase</keyword>
<evidence type="ECO:0000256" key="3">
    <source>
        <dbReference type="ARBA" id="ARBA00022777"/>
    </source>
</evidence>
<dbReference type="Gene3D" id="3.40.1190.20">
    <property type="match status" value="1"/>
</dbReference>
<evidence type="ECO:0000256" key="2">
    <source>
        <dbReference type="ARBA" id="ARBA00022679"/>
    </source>
</evidence>
<dbReference type="InterPro" id="IPR002173">
    <property type="entry name" value="Carboh/pur_kinase_PfkB_CS"/>
</dbReference>
<dbReference type="InterPro" id="IPR029056">
    <property type="entry name" value="Ribokinase-like"/>
</dbReference>
<keyword evidence="7" id="KW-1185">Reference proteome</keyword>
<evidence type="ECO:0000256" key="1">
    <source>
        <dbReference type="ARBA" id="ARBA00010688"/>
    </source>
</evidence>
<dbReference type="InterPro" id="IPR011611">
    <property type="entry name" value="PfkB_dom"/>
</dbReference>
<dbReference type="GO" id="GO:0016301">
    <property type="term" value="F:kinase activity"/>
    <property type="evidence" value="ECO:0007669"/>
    <property type="project" value="UniProtKB-KW"/>
</dbReference>
<comment type="similarity">
    <text evidence="1 4">Belongs to the carbohydrate kinase PfkB family.</text>
</comment>
<dbReference type="PANTHER" id="PTHR10584">
    <property type="entry name" value="SUGAR KINASE"/>
    <property type="match status" value="1"/>
</dbReference>
<proteinExistence type="inferred from homology"/>
<dbReference type="SUPFAM" id="SSF53613">
    <property type="entry name" value="Ribokinase-like"/>
    <property type="match status" value="1"/>
</dbReference>
<organism evidence="6 7">
    <name type="scientific">Gallibacterium anatis</name>
    <dbReference type="NCBI Taxonomy" id="750"/>
    <lineage>
        <taxon>Bacteria</taxon>
        <taxon>Pseudomonadati</taxon>
        <taxon>Pseudomonadota</taxon>
        <taxon>Gammaproteobacteria</taxon>
        <taxon>Pasteurellales</taxon>
        <taxon>Pasteurellaceae</taxon>
        <taxon>Gallibacterium</taxon>
    </lineage>
</organism>
<dbReference type="RefSeq" id="WP_285090705.1">
    <property type="nucleotide sequence ID" value="NZ_CP126975.1"/>
</dbReference>
<evidence type="ECO:0000313" key="6">
    <source>
        <dbReference type="EMBL" id="WIM78705.1"/>
    </source>
</evidence>
<dbReference type="EMBL" id="CP126975">
    <property type="protein sequence ID" value="WIM78705.1"/>
    <property type="molecule type" value="Genomic_DNA"/>
</dbReference>
<dbReference type="AlphaFoldDB" id="A0AAX3XCU0"/>
<reference evidence="6 7" key="1">
    <citation type="submission" date="2023-06" db="EMBL/GenBank/DDBJ databases">
        <title>Complete Genome Sequence of Gallibacterium anatis Strain BJF12, Isolated from a chicken with diarrhea.</title>
        <authorList>
            <person name="Guo F."/>
            <person name="Bu W."/>
            <person name="Xu F."/>
            <person name="Wen T."/>
        </authorList>
    </citation>
    <scope>NUCLEOTIDE SEQUENCE [LARGE SCALE GENOMIC DNA]</scope>
    <source>
        <strain evidence="6 7">BJF12</strain>
    </source>
</reference>
<gene>
    <name evidence="6" type="ORF">QP018_07930</name>
</gene>
<dbReference type="PANTHER" id="PTHR10584:SF157">
    <property type="entry name" value="SULFOFRUCTOSE KINASE"/>
    <property type="match status" value="1"/>
</dbReference>
<protein>
    <submittedName>
        <fullName evidence="6">PfkB family carbohydrate kinase</fullName>
    </submittedName>
</protein>
<sequence>MKKIACIGIAVQDRIYYTNQLPSTSGKFVANNYQEVGGGPAATAAVAIAKLGREVDFIGRLGDDFIGKAIIAELNQYNVNTNLTKIYQNANSSQSAIIVDQQGERLILNYPSPDLLTSTKWLEHIDFSQYDAILCDVRWHQGALYALTKARELGIPSILDADMTPQDITPLVELAEYSIFSEPGLIKLTAETDINLALKKAASISSHHIYVTLGDKGCSYIKDNHIIHYPGFKVKVVDTTGAGDVFHGAFTFAVANNFPYDRLIPFANAVAALKCTAPGGRKGIPTIESVMQFLQHNS</sequence>
<dbReference type="PRINTS" id="PR00990">
    <property type="entry name" value="RIBOKINASE"/>
</dbReference>
<feature type="domain" description="Carbohydrate kinase PfkB" evidence="5">
    <location>
        <begin position="1"/>
        <end position="286"/>
    </location>
</feature>
<evidence type="ECO:0000259" key="5">
    <source>
        <dbReference type="Pfam" id="PF00294"/>
    </source>
</evidence>
<evidence type="ECO:0000313" key="7">
    <source>
        <dbReference type="Proteomes" id="UP001226750"/>
    </source>
</evidence>
<dbReference type="GO" id="GO:0005829">
    <property type="term" value="C:cytosol"/>
    <property type="evidence" value="ECO:0007669"/>
    <property type="project" value="TreeGrafter"/>
</dbReference>
<dbReference type="GO" id="GO:0006796">
    <property type="term" value="P:phosphate-containing compound metabolic process"/>
    <property type="evidence" value="ECO:0007669"/>
    <property type="project" value="UniProtKB-ARBA"/>
</dbReference>
<evidence type="ECO:0000256" key="4">
    <source>
        <dbReference type="RuleBase" id="RU003704"/>
    </source>
</evidence>